<dbReference type="EMBL" id="GGEC01054655">
    <property type="protein sequence ID" value="MBX35139.1"/>
    <property type="molecule type" value="Transcribed_RNA"/>
</dbReference>
<accession>A0A2P2MY76</accession>
<sequence length="53" mass="6384">MGVLALTFIQKIYFCQFGSRAYMHEIRNNERLYIFRLIVAVFCLGWSTYLRET</sequence>
<keyword evidence="1" id="KW-0812">Transmembrane</keyword>
<proteinExistence type="predicted"/>
<evidence type="ECO:0000313" key="2">
    <source>
        <dbReference type="EMBL" id="MBX35139.1"/>
    </source>
</evidence>
<feature type="transmembrane region" description="Helical" evidence="1">
    <location>
        <begin position="33"/>
        <end position="50"/>
    </location>
</feature>
<dbReference type="AlphaFoldDB" id="A0A2P2MY76"/>
<organism evidence="2">
    <name type="scientific">Rhizophora mucronata</name>
    <name type="common">Asiatic mangrove</name>
    <dbReference type="NCBI Taxonomy" id="61149"/>
    <lineage>
        <taxon>Eukaryota</taxon>
        <taxon>Viridiplantae</taxon>
        <taxon>Streptophyta</taxon>
        <taxon>Embryophyta</taxon>
        <taxon>Tracheophyta</taxon>
        <taxon>Spermatophyta</taxon>
        <taxon>Magnoliopsida</taxon>
        <taxon>eudicotyledons</taxon>
        <taxon>Gunneridae</taxon>
        <taxon>Pentapetalae</taxon>
        <taxon>rosids</taxon>
        <taxon>fabids</taxon>
        <taxon>Malpighiales</taxon>
        <taxon>Rhizophoraceae</taxon>
        <taxon>Rhizophora</taxon>
    </lineage>
</organism>
<protein>
    <submittedName>
        <fullName evidence="2">Uncharacterized protein</fullName>
    </submittedName>
</protein>
<name>A0A2P2MY76_RHIMU</name>
<reference evidence="2" key="1">
    <citation type="submission" date="2018-02" db="EMBL/GenBank/DDBJ databases">
        <title>Rhizophora mucronata_Transcriptome.</title>
        <authorList>
            <person name="Meera S.P."/>
            <person name="Sreeshan A."/>
            <person name="Augustine A."/>
        </authorList>
    </citation>
    <scope>NUCLEOTIDE SEQUENCE</scope>
    <source>
        <tissue evidence="2">Leaf</tissue>
    </source>
</reference>
<evidence type="ECO:0000256" key="1">
    <source>
        <dbReference type="SAM" id="Phobius"/>
    </source>
</evidence>
<keyword evidence="1" id="KW-1133">Transmembrane helix</keyword>
<keyword evidence="1" id="KW-0472">Membrane</keyword>